<organism evidence="1 2">
    <name type="scientific">Jeotgalibacillus marinus</name>
    <dbReference type="NCBI Taxonomy" id="86667"/>
    <lineage>
        <taxon>Bacteria</taxon>
        <taxon>Bacillati</taxon>
        <taxon>Bacillota</taxon>
        <taxon>Bacilli</taxon>
        <taxon>Bacillales</taxon>
        <taxon>Caryophanaceae</taxon>
        <taxon>Jeotgalibacillus</taxon>
    </lineage>
</organism>
<accession>A0ABV3Q3Q7</accession>
<protein>
    <submittedName>
        <fullName evidence="1">Uncharacterized protein</fullName>
    </submittedName>
</protein>
<dbReference type="Proteomes" id="UP001556040">
    <property type="component" value="Unassembled WGS sequence"/>
</dbReference>
<reference evidence="1 2" key="1">
    <citation type="journal article" date="1979" name="Int. J. Syst. Evol. Microbiol.">
        <title>Bacillus globisporus subsp. marinus subsp. nov.</title>
        <authorList>
            <person name="Liu H."/>
        </authorList>
    </citation>
    <scope>NUCLEOTIDE SEQUENCE [LARGE SCALE GENOMIC DNA]</scope>
    <source>
        <strain evidence="1 2">DSM 1297</strain>
    </source>
</reference>
<evidence type="ECO:0000313" key="1">
    <source>
        <dbReference type="EMBL" id="MEW9501473.1"/>
    </source>
</evidence>
<gene>
    <name evidence="1" type="ORF">AB1471_06610</name>
</gene>
<keyword evidence="2" id="KW-1185">Reference proteome</keyword>
<evidence type="ECO:0000313" key="2">
    <source>
        <dbReference type="Proteomes" id="UP001556040"/>
    </source>
</evidence>
<comment type="caution">
    <text evidence="1">The sequence shown here is derived from an EMBL/GenBank/DDBJ whole genome shotgun (WGS) entry which is preliminary data.</text>
</comment>
<sequence length="47" mass="5698">MVDREARFHILLLYWSWHVMEAAIEKVKRRKHMFQNVGHVEGGRVHV</sequence>
<name>A0ABV3Q3Q7_9BACL</name>
<proteinExistence type="predicted"/>
<dbReference type="EMBL" id="JBFMIA010000003">
    <property type="protein sequence ID" value="MEW9501473.1"/>
    <property type="molecule type" value="Genomic_DNA"/>
</dbReference>